<organism evidence="4 5">
    <name type="scientific">Thetidibacter halocola</name>
    <dbReference type="NCBI Taxonomy" id="2827239"/>
    <lineage>
        <taxon>Bacteria</taxon>
        <taxon>Pseudomonadati</taxon>
        <taxon>Pseudomonadota</taxon>
        <taxon>Alphaproteobacteria</taxon>
        <taxon>Rhodobacterales</taxon>
        <taxon>Roseobacteraceae</taxon>
        <taxon>Thetidibacter</taxon>
    </lineage>
</organism>
<dbReference type="Pfam" id="PF07542">
    <property type="entry name" value="ATP12"/>
    <property type="match status" value="1"/>
</dbReference>
<dbReference type="Gene3D" id="1.10.3580.10">
    <property type="entry name" value="ATP12 ATPase"/>
    <property type="match status" value="1"/>
</dbReference>
<evidence type="ECO:0000313" key="5">
    <source>
        <dbReference type="Proteomes" id="UP000681356"/>
    </source>
</evidence>
<dbReference type="AlphaFoldDB" id="A0A8J7WHX0"/>
<comment type="caution">
    <text evidence="4">The sequence shown here is derived from an EMBL/GenBank/DDBJ whole genome shotgun (WGS) entry which is preliminary data.</text>
</comment>
<dbReference type="InterPro" id="IPR023335">
    <property type="entry name" value="ATP12_ortho_dom_sf"/>
</dbReference>
<evidence type="ECO:0000256" key="3">
    <source>
        <dbReference type="ARBA" id="ARBA00023186"/>
    </source>
</evidence>
<dbReference type="Gene3D" id="3.30.2180.10">
    <property type="entry name" value="ATP12-like"/>
    <property type="match status" value="1"/>
</dbReference>
<protein>
    <submittedName>
        <fullName evidence="4">ATPase</fullName>
    </submittedName>
</protein>
<accession>A0A8J7WHX0</accession>
<keyword evidence="3" id="KW-0143">Chaperone</keyword>
<evidence type="ECO:0000256" key="2">
    <source>
        <dbReference type="ARBA" id="ARBA00022946"/>
    </source>
</evidence>
<dbReference type="Proteomes" id="UP000681356">
    <property type="component" value="Unassembled WGS sequence"/>
</dbReference>
<name>A0A8J7WHX0_9RHOB</name>
<comment type="similarity">
    <text evidence="1">Belongs to the ATP12 family.</text>
</comment>
<evidence type="ECO:0000256" key="1">
    <source>
        <dbReference type="ARBA" id="ARBA00008231"/>
    </source>
</evidence>
<keyword evidence="2" id="KW-0809">Transit peptide</keyword>
<keyword evidence="5" id="KW-1185">Reference proteome</keyword>
<proteinExistence type="inferred from homology"/>
<dbReference type="InterPro" id="IPR042272">
    <property type="entry name" value="ATP12_ATP_synth-F1-assembly_N"/>
</dbReference>
<reference evidence="4" key="1">
    <citation type="submission" date="2021-04" db="EMBL/GenBank/DDBJ databases">
        <authorList>
            <person name="Yoon J."/>
        </authorList>
    </citation>
    <scope>NUCLEOTIDE SEQUENCE</scope>
    <source>
        <strain evidence="4">KMU-90</strain>
    </source>
</reference>
<sequence>MSEWAPKRFWKSAEVTPQGAGWAVTLDGRPVRTPAKTPLVVPTEALARQIAAEWDAQEARVNPATMPFTRMSNSALDKVTLQHAEVADMLGAYGDADLLCYRADHPEELVSRQADAWDPVLDWAGAALGARLVPRLGVIHAPQDAAALARLSARVHTLDAFRLAAFHDLVSLTGSLILGFATAERLHDPDTLWSLSRIDETWQAEQWGADEEAQATAEYKRGEFNHAATYFQLANPGAA</sequence>
<dbReference type="EMBL" id="JAGTUU010000006">
    <property type="protein sequence ID" value="MBS0125633.1"/>
    <property type="molecule type" value="Genomic_DNA"/>
</dbReference>
<dbReference type="RefSeq" id="WP_212537592.1">
    <property type="nucleotide sequence ID" value="NZ_JAGTUU010000006.1"/>
</dbReference>
<evidence type="ECO:0000313" key="4">
    <source>
        <dbReference type="EMBL" id="MBS0125633.1"/>
    </source>
</evidence>
<dbReference type="GO" id="GO:0043461">
    <property type="term" value="P:proton-transporting ATP synthase complex assembly"/>
    <property type="evidence" value="ECO:0007669"/>
    <property type="project" value="InterPro"/>
</dbReference>
<dbReference type="InterPro" id="IPR011419">
    <property type="entry name" value="ATP12_ATP_synth-F1-assembly"/>
</dbReference>
<dbReference type="PANTHER" id="PTHR21013:SF10">
    <property type="entry name" value="ATP SYNTHASE MITOCHONDRIAL F1 COMPLEX ASSEMBLY FACTOR 2"/>
    <property type="match status" value="1"/>
</dbReference>
<dbReference type="SUPFAM" id="SSF160909">
    <property type="entry name" value="ATP12-like"/>
    <property type="match status" value="1"/>
</dbReference>
<dbReference type="PANTHER" id="PTHR21013">
    <property type="entry name" value="ATP SYNTHASE MITOCHONDRIAL F1 COMPLEX ASSEMBLY FACTOR 2/ATP12 PROTEIN, MITOCHONDRIAL PRECURSOR"/>
    <property type="match status" value="1"/>
</dbReference>
<gene>
    <name evidence="4" type="ORF">KB874_16220</name>
</gene>